<gene>
    <name evidence="1" type="ORF">AVEN_155821_1</name>
</gene>
<evidence type="ECO:0000313" key="2">
    <source>
        <dbReference type="Proteomes" id="UP000499080"/>
    </source>
</evidence>
<dbReference type="PANTHER" id="PTHR46409:SF1">
    <property type="entry name" value="HTH PSQ-TYPE DOMAIN-CONTAINING PROTEIN"/>
    <property type="match status" value="1"/>
</dbReference>
<reference evidence="1 2" key="1">
    <citation type="journal article" date="2019" name="Sci. Rep.">
        <title>Orb-weaving spider Araneus ventricosus genome elucidates the spidroin gene catalogue.</title>
        <authorList>
            <person name="Kono N."/>
            <person name="Nakamura H."/>
            <person name="Ohtoshi R."/>
            <person name="Moran D.A.P."/>
            <person name="Shinohara A."/>
            <person name="Yoshida Y."/>
            <person name="Fujiwara M."/>
            <person name="Mori M."/>
            <person name="Tomita M."/>
            <person name="Arakawa K."/>
        </authorList>
    </citation>
    <scope>NUCLEOTIDE SEQUENCE [LARGE SCALE GENOMIC DNA]</scope>
</reference>
<organism evidence="1 2">
    <name type="scientific">Araneus ventricosus</name>
    <name type="common">Orbweaver spider</name>
    <name type="synonym">Epeira ventricosa</name>
    <dbReference type="NCBI Taxonomy" id="182803"/>
    <lineage>
        <taxon>Eukaryota</taxon>
        <taxon>Metazoa</taxon>
        <taxon>Ecdysozoa</taxon>
        <taxon>Arthropoda</taxon>
        <taxon>Chelicerata</taxon>
        <taxon>Arachnida</taxon>
        <taxon>Araneae</taxon>
        <taxon>Araneomorphae</taxon>
        <taxon>Entelegynae</taxon>
        <taxon>Araneoidea</taxon>
        <taxon>Araneidae</taxon>
        <taxon>Araneus</taxon>
    </lineage>
</organism>
<dbReference type="Proteomes" id="UP000499080">
    <property type="component" value="Unassembled WGS sequence"/>
</dbReference>
<dbReference type="PANTHER" id="PTHR46409">
    <property type="entry name" value="HTH PSQ-TYPE DOMAIN-CONTAINING PROTEIN"/>
    <property type="match status" value="1"/>
</dbReference>
<dbReference type="AlphaFoldDB" id="A0A4Y2GAR6"/>
<proteinExistence type="predicted"/>
<comment type="caution">
    <text evidence="1">The sequence shown here is derived from an EMBL/GenBank/DDBJ whole genome shotgun (WGS) entry which is preliminary data.</text>
</comment>
<name>A0A4Y2GAR6_ARAVE</name>
<dbReference type="EMBL" id="BGPR01001238">
    <property type="protein sequence ID" value="GBM49064.1"/>
    <property type="molecule type" value="Genomic_DNA"/>
</dbReference>
<keyword evidence="2" id="KW-1185">Reference proteome</keyword>
<sequence>MNFVQETLSQGRDHNILVVVSRHQQRREVYSILNYTKNKVRDAPGTTCGHAHNMHQTHLWHFIRSSRYLNKKYRDIIQPQISRDAGTAVPENMLLAMLADERCHNRTLAARQMIKAREIGPDGICVLIFVIPAVKFRATEYVDLIDWQACNVTPSTVLRHISCH</sequence>
<evidence type="ECO:0000313" key="1">
    <source>
        <dbReference type="EMBL" id="GBM49064.1"/>
    </source>
</evidence>
<protein>
    <submittedName>
        <fullName evidence="1">Uncharacterized protein</fullName>
    </submittedName>
</protein>
<accession>A0A4Y2GAR6</accession>